<reference evidence="2" key="1">
    <citation type="submission" date="2016-11" db="UniProtKB">
        <authorList>
            <consortium name="WormBaseParasite"/>
        </authorList>
    </citation>
    <scope>IDENTIFICATION</scope>
</reference>
<protein>
    <submittedName>
        <fullName evidence="2">Transposase</fullName>
    </submittedName>
</protein>
<dbReference type="WBParaSite" id="L893_g19029.t1">
    <property type="protein sequence ID" value="L893_g19029.t1"/>
    <property type="gene ID" value="L893_g19029"/>
</dbReference>
<evidence type="ECO:0000313" key="1">
    <source>
        <dbReference type="Proteomes" id="UP000095287"/>
    </source>
</evidence>
<proteinExistence type="predicted"/>
<accession>A0A1I7YRP3</accession>
<evidence type="ECO:0000313" key="2">
    <source>
        <dbReference type="WBParaSite" id="L893_g19029.t1"/>
    </source>
</evidence>
<keyword evidence="1" id="KW-1185">Reference proteome</keyword>
<name>A0A1I7YRP3_9BILA</name>
<dbReference type="AlphaFoldDB" id="A0A1I7YRP3"/>
<organism evidence="1 2">
    <name type="scientific">Steinernema glaseri</name>
    <dbReference type="NCBI Taxonomy" id="37863"/>
    <lineage>
        <taxon>Eukaryota</taxon>
        <taxon>Metazoa</taxon>
        <taxon>Ecdysozoa</taxon>
        <taxon>Nematoda</taxon>
        <taxon>Chromadorea</taxon>
        <taxon>Rhabditida</taxon>
        <taxon>Tylenchina</taxon>
        <taxon>Panagrolaimomorpha</taxon>
        <taxon>Strongyloidoidea</taxon>
        <taxon>Steinernematidae</taxon>
        <taxon>Steinernema</taxon>
    </lineage>
</organism>
<sequence length="66" mass="7366">MGTEYSCPTKVGPRISNIRGTGECRVRVAGLMRVVNDVLLRNFKGGRYVGRRALSQAKNDILERTQ</sequence>
<dbReference type="Proteomes" id="UP000095287">
    <property type="component" value="Unplaced"/>
</dbReference>